<dbReference type="AlphaFoldDB" id="A0A444ER11"/>
<evidence type="ECO:0000256" key="2">
    <source>
        <dbReference type="ARBA" id="ARBA00022737"/>
    </source>
</evidence>
<keyword evidence="3" id="KW-0863">Zinc-finger</keyword>
<dbReference type="Pfam" id="PF12796">
    <property type="entry name" value="Ank_2"/>
    <property type="match status" value="1"/>
</dbReference>
<dbReference type="PROSITE" id="PS50103">
    <property type="entry name" value="ZF_C3H1"/>
    <property type="match status" value="1"/>
</dbReference>
<evidence type="ECO:0000256" key="5">
    <source>
        <dbReference type="ARBA" id="ARBA00023125"/>
    </source>
</evidence>
<gene>
    <name evidence="7" type="ORF">BHM03_00019152</name>
</gene>
<accession>A0A444ER11</accession>
<dbReference type="Proteomes" id="UP000290560">
    <property type="component" value="Unassembled WGS sequence"/>
</dbReference>
<evidence type="ECO:0000256" key="6">
    <source>
        <dbReference type="SAM" id="MobiDB-lite"/>
    </source>
</evidence>
<dbReference type="InterPro" id="IPR036770">
    <property type="entry name" value="Ankyrin_rpt-contain_sf"/>
</dbReference>
<reference evidence="7" key="1">
    <citation type="journal article" date="2018" name="Data Brief">
        <title>Genome sequence data from 17 accessions of Ensete ventricosum, a staple food crop for millions in Ethiopia.</title>
        <authorList>
            <person name="Yemataw Z."/>
            <person name="Muzemil S."/>
            <person name="Ambachew D."/>
            <person name="Tripathi L."/>
            <person name="Tesfaye K."/>
            <person name="Chala A."/>
            <person name="Farbos A."/>
            <person name="O'Neill P."/>
            <person name="Moore K."/>
            <person name="Grant M."/>
            <person name="Studholme D.J."/>
        </authorList>
    </citation>
    <scope>NUCLEOTIDE SEQUENCE [LARGE SCALE GENOMIC DNA]</scope>
    <source>
        <tissue evidence="7">Leaf</tissue>
    </source>
</reference>
<keyword evidence="1" id="KW-0479">Metal-binding</keyword>
<dbReference type="InterPro" id="IPR000571">
    <property type="entry name" value="Znf_CCCH"/>
</dbReference>
<keyword evidence="2" id="KW-0677">Repeat</keyword>
<evidence type="ECO:0000256" key="4">
    <source>
        <dbReference type="ARBA" id="ARBA00022833"/>
    </source>
</evidence>
<dbReference type="GO" id="GO:0010468">
    <property type="term" value="P:regulation of gene expression"/>
    <property type="evidence" value="ECO:0007669"/>
    <property type="project" value="UniProtKB-ARBA"/>
</dbReference>
<feature type="compositionally biased region" description="Low complexity" evidence="6">
    <location>
        <begin position="196"/>
        <end position="213"/>
    </location>
</feature>
<feature type="region of interest" description="Disordered" evidence="6">
    <location>
        <begin position="192"/>
        <end position="213"/>
    </location>
</feature>
<dbReference type="PANTHER" id="PTHR14493:SF153">
    <property type="entry name" value="ZINC FINGER CCCH DOMAIN-CONTAINING PROTEIN 24"/>
    <property type="match status" value="1"/>
</dbReference>
<dbReference type="Gene3D" id="3.30.1370.210">
    <property type="match status" value="1"/>
</dbReference>
<dbReference type="InterPro" id="IPR057444">
    <property type="entry name" value="Znf-CCCH_AtC3H23-like"/>
</dbReference>
<protein>
    <submittedName>
        <fullName evidence="7">Uncharacterized protein</fullName>
    </submittedName>
</protein>
<dbReference type="SMART" id="SM00356">
    <property type="entry name" value="ZnF_C3H1"/>
    <property type="match status" value="2"/>
</dbReference>
<dbReference type="GO" id="GO:0008270">
    <property type="term" value="F:zinc ion binding"/>
    <property type="evidence" value="ECO:0007669"/>
    <property type="project" value="UniProtKB-KW"/>
</dbReference>
<dbReference type="SUPFAM" id="SSF48403">
    <property type="entry name" value="Ankyrin repeat"/>
    <property type="match status" value="1"/>
</dbReference>
<dbReference type="EMBL" id="KV875804">
    <property type="protein sequence ID" value="RZR73011.1"/>
    <property type="molecule type" value="Genomic_DNA"/>
</dbReference>
<organism evidence="7">
    <name type="scientific">Ensete ventricosum</name>
    <name type="common">Abyssinian banana</name>
    <name type="synonym">Musa ensete</name>
    <dbReference type="NCBI Taxonomy" id="4639"/>
    <lineage>
        <taxon>Eukaryota</taxon>
        <taxon>Viridiplantae</taxon>
        <taxon>Streptophyta</taxon>
        <taxon>Embryophyta</taxon>
        <taxon>Tracheophyta</taxon>
        <taxon>Spermatophyta</taxon>
        <taxon>Magnoliopsida</taxon>
        <taxon>Liliopsida</taxon>
        <taxon>Zingiberales</taxon>
        <taxon>Musaceae</taxon>
        <taxon>Ensete</taxon>
    </lineage>
</organism>
<dbReference type="InterPro" id="IPR002110">
    <property type="entry name" value="Ankyrin_rpt"/>
</dbReference>
<dbReference type="Pfam" id="PF25512">
    <property type="entry name" value="zf-CCCH_AtC3H23"/>
    <property type="match status" value="1"/>
</dbReference>
<evidence type="ECO:0000256" key="1">
    <source>
        <dbReference type="ARBA" id="ARBA00022723"/>
    </source>
</evidence>
<evidence type="ECO:0000256" key="3">
    <source>
        <dbReference type="ARBA" id="ARBA00022771"/>
    </source>
</evidence>
<dbReference type="SMART" id="SM00248">
    <property type="entry name" value="ANK"/>
    <property type="match status" value="2"/>
</dbReference>
<keyword evidence="4" id="KW-0862">Zinc</keyword>
<dbReference type="PROSITE" id="PS50088">
    <property type="entry name" value="ANK_REPEAT"/>
    <property type="match status" value="1"/>
</dbReference>
<dbReference type="PANTHER" id="PTHR14493">
    <property type="entry name" value="UNKEMPT FAMILY MEMBER"/>
    <property type="match status" value="1"/>
</dbReference>
<dbReference type="GO" id="GO:0003677">
    <property type="term" value="F:DNA binding"/>
    <property type="evidence" value="ECO:0007669"/>
    <property type="project" value="UniProtKB-KW"/>
</dbReference>
<dbReference type="PROSITE" id="PS50297">
    <property type="entry name" value="ANK_REP_REGION"/>
    <property type="match status" value="1"/>
</dbReference>
<sequence>MCGGPERVGPSSPSPASREDNVVMDYLTGDSFSSLLELAASNDAGGFRRSLDRDPSAVDEVCLWYGREKGSNRMVLERRTPLMVAATYGSLDVLGLLLSSPSVLVNRASGRDRATALHCAASGGSPDAADAVKLLLSAGADPDLVDANGRRPADVVVVPPKLPDVRIALEELLGKRCDGTGGDHRRAALHVMTRPSNSDSQPLSSSSLDSDGSLSITTKASELQPPAVPEKKEYPVDPSLPDIKNSIYATDEFRMYSFKVRPCSRAYSHDWTECPFVHPGENARRRDPRKYHYSCVPCPDYRKGACRRGDMCDYAHGVFECWLHPAQYRTRPCKDGTSCSRRVCFFAHTNEELRPLHTSPGSALPSPLSSASAAMEMAAALSLMPGSPSSVSSVMPPFTPPMSPSANGIGHSSFSWAHSNMPAVHLPGSNLQSSRLRASLSARDMPECDGHQLLNERCHSRLSSSSLGSPMARAKGFTLDDIFSAEPTSSPKYNSDQGAIFSPSQKTAALNQFQRQQQSLLSPINTVFSPKSMDGQQLAGHSLLLQASLGASSPVRMSPRNMESVSPPVSSHLSLLAQRERQKLMLRSLSSCEAGSGTSPVVGSPVNHPWLKWASPTASSLDWEVNGEELGSLRQPSSSSELQANGEEPDLSWVHSLVRDSPPVAASGAPAGHSSPLHANGIEGLNQDGQSDDLDQAALLGSWLDQLQLDQMVI</sequence>
<feature type="compositionally biased region" description="Low complexity" evidence="6">
    <location>
        <begin position="662"/>
        <end position="676"/>
    </location>
</feature>
<name>A0A444ER11_ENSVE</name>
<dbReference type="InterPro" id="IPR045234">
    <property type="entry name" value="Unkempt-like"/>
</dbReference>
<evidence type="ECO:0000313" key="7">
    <source>
        <dbReference type="EMBL" id="RZR73011.1"/>
    </source>
</evidence>
<dbReference type="Gene3D" id="1.25.40.20">
    <property type="entry name" value="Ankyrin repeat-containing domain"/>
    <property type="match status" value="1"/>
</dbReference>
<proteinExistence type="predicted"/>
<dbReference type="FunFam" id="3.30.1370.210:FF:000009">
    <property type="entry name" value="Zinc finger CCCH domain-containing protein 66"/>
    <property type="match status" value="1"/>
</dbReference>
<feature type="region of interest" description="Disordered" evidence="6">
    <location>
        <begin position="662"/>
        <end position="690"/>
    </location>
</feature>
<keyword evidence="5" id="KW-0238">DNA-binding</keyword>